<feature type="domain" description="Thioredoxin" evidence="14">
    <location>
        <begin position="515"/>
        <end position="644"/>
    </location>
</feature>
<evidence type="ECO:0000256" key="3">
    <source>
        <dbReference type="ARBA" id="ARBA00022723"/>
    </source>
</evidence>
<sequence>MSSTCIICFNPLRTLHTSDGHTGSDGGDDNDRSETLSDVVEDDVAHIACVHLFHLSCLQLWTEMSTTCPYCRQEFDTIKVSETVEGEMTRVIKVEPKIQATNVYDDGLTTSCEVCGSADREDEMLLCDSCDRGFHLDCVHLSHIPEGDWFCPDCADTASQDVESRSRQTQASRSSPSDRARRHEARARRLVRRSEVVDRPSRSTTRSGPSNAMIRSIRRDMRREREERDNIDWIVPQTVGELSMVRLNRDPLDMRNQFGQPSEQWTRPGYYNSRRIPRSRAKSPQETPPSQPRDTEAMLWRQLELARKTLPKSTDQTSLVTSHQPKLKSSTAMTPGHLDSSKSTPPARSSINTFRHAPLPGQPNRTMSHRNLPAGDNLLDDLLTQHPHKQSIRANAAKPSGGRPVNVSSLPRIPKRTTERSAEPPSTGEKRKERDREDSSLSPSHRHKRALTEDRANTSRSDPAVNDVHRQSREIKERITKIVTKRLDPFYNAGTISRAQFKEINRSRSEMVWLKTTAALFLVFSTAQAAFDEAKVTELTSENFASTVQDGPWFVEMYAPWCGHCKNLAPTWNELGYKLDGEIRVGKVDCVEHKDICTEYNVRGFPTLKMQVFNKVFVDGSVVDYDIGPRTYDALSAFARNVVFNPVIAGDVYNVSAAVHEYDAAFIYVHDTETVPEEDLKTLEKVGRNFYNKVPFVTTNDKRVIEQFGVDSFPTGVLVRDNTPVIFPSRTFDASVAPTLQTWVNDNRNGAVLEFATNMEKVAADDDWIVMAILDSRDANYRPSRTRVKKIAAESNEALENLPTVHPMTWTYVDYRKFGNFINSKYSIKAKQLPTLIVTKPRQDLFYRKDDTGNVFDLGDSFGIIRSLIAIQGGRYQPESTVPLMRRLYQQYQEIRTVVDTYVSSTALIVMLFIVIFLFNVYRKSKGNDTAAVASSTETEDKKTQ</sequence>
<dbReference type="GO" id="GO:0005789">
    <property type="term" value="C:endoplasmic reticulum membrane"/>
    <property type="evidence" value="ECO:0007669"/>
    <property type="project" value="UniProtKB-SubCell"/>
</dbReference>
<evidence type="ECO:0008006" key="17">
    <source>
        <dbReference type="Google" id="ProtNLM"/>
    </source>
</evidence>
<evidence type="ECO:0000259" key="14">
    <source>
        <dbReference type="PROSITE" id="PS51352"/>
    </source>
</evidence>
<evidence type="ECO:0000256" key="10">
    <source>
        <dbReference type="SAM" id="MobiDB-lite"/>
    </source>
</evidence>
<proteinExistence type="predicted"/>
<feature type="region of interest" description="Disordered" evidence="10">
    <location>
        <begin position="308"/>
        <end position="473"/>
    </location>
</feature>
<evidence type="ECO:0000256" key="5">
    <source>
        <dbReference type="ARBA" id="ARBA00022833"/>
    </source>
</evidence>
<feature type="region of interest" description="Disordered" evidence="10">
    <location>
        <begin position="253"/>
        <end position="294"/>
    </location>
</feature>
<dbReference type="PROSITE" id="PS01359">
    <property type="entry name" value="ZF_PHD_1"/>
    <property type="match status" value="1"/>
</dbReference>
<dbReference type="InterPro" id="IPR011011">
    <property type="entry name" value="Znf_FYVE_PHD"/>
</dbReference>
<dbReference type="PROSITE" id="PS50016">
    <property type="entry name" value="ZF_PHD_2"/>
    <property type="match status" value="1"/>
</dbReference>
<feature type="compositionally biased region" description="Basic and acidic residues" evidence="10">
    <location>
        <begin position="416"/>
        <end position="439"/>
    </location>
</feature>
<reference evidence="15 16" key="1">
    <citation type="journal article" date="2017" name="Mycologia">
        <title>Bifiguratus adelaidae, gen. et sp. nov., a new member of Mucoromycotina in endophytic and soil-dwelling habitats.</title>
        <authorList>
            <person name="Torres-Cruz T.J."/>
            <person name="Billingsley Tobias T.L."/>
            <person name="Almatruk M."/>
            <person name="Hesse C."/>
            <person name="Kuske C.R."/>
            <person name="Desiro A."/>
            <person name="Benucci G.M."/>
            <person name="Bonito G."/>
            <person name="Stajich J.E."/>
            <person name="Dunlap C."/>
            <person name="Arnold A.E."/>
            <person name="Porras-Alfaro A."/>
        </authorList>
    </citation>
    <scope>NUCLEOTIDE SEQUENCE [LARGE SCALE GENOMIC DNA]</scope>
    <source>
        <strain evidence="15 16">AZ0501</strain>
    </source>
</reference>
<dbReference type="PANTHER" id="PTHR46426">
    <property type="entry name" value="PROTEIN DISULFIDE-ISOMERASE TMX3"/>
    <property type="match status" value="1"/>
</dbReference>
<keyword evidence="7 11" id="KW-0472">Membrane</keyword>
<comment type="caution">
    <text evidence="15">The sequence shown here is derived from an EMBL/GenBank/DDBJ whole genome shotgun (WGS) entry which is preliminary data.</text>
</comment>
<keyword evidence="2 11" id="KW-0812">Transmembrane</keyword>
<dbReference type="CDD" id="cd02961">
    <property type="entry name" value="PDI_a_family"/>
    <property type="match status" value="1"/>
</dbReference>
<feature type="compositionally biased region" description="Polar residues" evidence="10">
    <location>
        <begin position="341"/>
        <end position="353"/>
    </location>
</feature>
<dbReference type="InterPro" id="IPR001965">
    <property type="entry name" value="Znf_PHD"/>
</dbReference>
<keyword evidence="6 11" id="KW-1133">Transmembrane helix</keyword>
<dbReference type="Proteomes" id="UP000242875">
    <property type="component" value="Unassembled WGS sequence"/>
</dbReference>
<name>A0A261XY56_9FUNG</name>
<dbReference type="SMART" id="SM00249">
    <property type="entry name" value="PHD"/>
    <property type="match status" value="1"/>
</dbReference>
<comment type="subcellular location">
    <subcellularLocation>
        <location evidence="1">Endoplasmic reticulum membrane</location>
        <topology evidence="1">Single-pass membrane protein</topology>
    </subcellularLocation>
</comment>
<dbReference type="InterPro" id="IPR001841">
    <property type="entry name" value="Znf_RING"/>
</dbReference>
<dbReference type="Pfam" id="PF13639">
    <property type="entry name" value="zf-RING_2"/>
    <property type="match status" value="1"/>
</dbReference>
<keyword evidence="5" id="KW-0862">Zinc</keyword>
<keyword evidence="4 9" id="KW-0863">Zinc-finger</keyword>
<dbReference type="CDD" id="cd15545">
    <property type="entry name" value="PHD_BAZ2A_like"/>
    <property type="match status" value="1"/>
</dbReference>
<evidence type="ECO:0000313" key="15">
    <source>
        <dbReference type="EMBL" id="OZJ03261.1"/>
    </source>
</evidence>
<feature type="compositionally biased region" description="Basic and acidic residues" evidence="10">
    <location>
        <begin position="192"/>
        <end position="201"/>
    </location>
</feature>
<keyword evidence="16" id="KW-1185">Reference proteome</keyword>
<dbReference type="InterPro" id="IPR013766">
    <property type="entry name" value="Thioredoxin_domain"/>
</dbReference>
<evidence type="ECO:0000256" key="6">
    <source>
        <dbReference type="ARBA" id="ARBA00022989"/>
    </source>
</evidence>
<organism evidence="15 16">
    <name type="scientific">Bifiguratus adelaidae</name>
    <dbReference type="NCBI Taxonomy" id="1938954"/>
    <lineage>
        <taxon>Eukaryota</taxon>
        <taxon>Fungi</taxon>
        <taxon>Fungi incertae sedis</taxon>
        <taxon>Mucoromycota</taxon>
        <taxon>Mucoromycotina</taxon>
        <taxon>Endogonomycetes</taxon>
        <taxon>Endogonales</taxon>
        <taxon>Endogonales incertae sedis</taxon>
        <taxon>Bifiguratus</taxon>
    </lineage>
</organism>
<dbReference type="PROSITE" id="PS51352">
    <property type="entry name" value="THIOREDOXIN_2"/>
    <property type="match status" value="1"/>
</dbReference>
<dbReference type="OrthoDB" id="427280at2759"/>
<dbReference type="SUPFAM" id="SSF57850">
    <property type="entry name" value="RING/U-box"/>
    <property type="match status" value="1"/>
</dbReference>
<evidence type="ECO:0000256" key="7">
    <source>
        <dbReference type="ARBA" id="ARBA00023136"/>
    </source>
</evidence>
<gene>
    <name evidence="15" type="ORF">BZG36_03510</name>
</gene>
<dbReference type="SUPFAM" id="SSF57903">
    <property type="entry name" value="FYVE/PHD zinc finger"/>
    <property type="match status" value="1"/>
</dbReference>
<evidence type="ECO:0000259" key="13">
    <source>
        <dbReference type="PROSITE" id="PS50089"/>
    </source>
</evidence>
<feature type="transmembrane region" description="Helical" evidence="11">
    <location>
        <begin position="902"/>
        <end position="922"/>
    </location>
</feature>
<dbReference type="InterPro" id="IPR036249">
    <property type="entry name" value="Thioredoxin-like_sf"/>
</dbReference>
<dbReference type="Pfam" id="PF00628">
    <property type="entry name" value="PHD"/>
    <property type="match status" value="1"/>
</dbReference>
<feature type="compositionally biased region" description="Basic residues" evidence="10">
    <location>
        <begin position="182"/>
        <end position="191"/>
    </location>
</feature>
<evidence type="ECO:0000256" key="11">
    <source>
        <dbReference type="SAM" id="Phobius"/>
    </source>
</evidence>
<evidence type="ECO:0000259" key="12">
    <source>
        <dbReference type="PROSITE" id="PS50016"/>
    </source>
</evidence>
<dbReference type="PROSITE" id="PS50089">
    <property type="entry name" value="ZF_RING_2"/>
    <property type="match status" value="1"/>
</dbReference>
<evidence type="ECO:0000313" key="16">
    <source>
        <dbReference type="Proteomes" id="UP000242875"/>
    </source>
</evidence>
<dbReference type="PROSITE" id="PS00194">
    <property type="entry name" value="THIOREDOXIN_1"/>
    <property type="match status" value="1"/>
</dbReference>
<dbReference type="EMBL" id="MVBO01000095">
    <property type="protein sequence ID" value="OZJ03261.1"/>
    <property type="molecule type" value="Genomic_DNA"/>
</dbReference>
<evidence type="ECO:0000256" key="4">
    <source>
        <dbReference type="ARBA" id="ARBA00022771"/>
    </source>
</evidence>
<protein>
    <recommendedName>
        <fullName evidence="17">Thioredoxin domain-containing protein</fullName>
    </recommendedName>
</protein>
<accession>A0A261XY56</accession>
<evidence type="ECO:0000256" key="2">
    <source>
        <dbReference type="ARBA" id="ARBA00022692"/>
    </source>
</evidence>
<dbReference type="PANTHER" id="PTHR46426:SF1">
    <property type="entry name" value="PROTEIN DISULFIDE-ISOMERASE TMX3"/>
    <property type="match status" value="1"/>
</dbReference>
<dbReference type="SMART" id="SM00184">
    <property type="entry name" value="RING"/>
    <property type="match status" value="2"/>
</dbReference>
<evidence type="ECO:0000256" key="1">
    <source>
        <dbReference type="ARBA" id="ARBA00004389"/>
    </source>
</evidence>
<dbReference type="Gene3D" id="3.40.30.10">
    <property type="entry name" value="Glutaredoxin"/>
    <property type="match status" value="1"/>
</dbReference>
<dbReference type="Gene3D" id="3.30.40.10">
    <property type="entry name" value="Zinc/RING finger domain, C3HC4 (zinc finger)"/>
    <property type="match status" value="2"/>
</dbReference>
<dbReference type="InterPro" id="IPR019786">
    <property type="entry name" value="Zinc_finger_PHD-type_CS"/>
</dbReference>
<dbReference type="InterPro" id="IPR013083">
    <property type="entry name" value="Znf_RING/FYVE/PHD"/>
</dbReference>
<feature type="compositionally biased region" description="Polar residues" evidence="10">
    <location>
        <begin position="311"/>
        <end position="333"/>
    </location>
</feature>
<dbReference type="Pfam" id="PF00085">
    <property type="entry name" value="Thioredoxin"/>
    <property type="match status" value="1"/>
</dbReference>
<dbReference type="InterPro" id="IPR019787">
    <property type="entry name" value="Znf_PHD-finger"/>
</dbReference>
<dbReference type="InterPro" id="IPR017937">
    <property type="entry name" value="Thioredoxin_CS"/>
</dbReference>
<comment type="function">
    <text evidence="8">Probable disulfide isomerase, which participates in the folding of proteins containing disulfide bonds. May act as a dithiol oxidase. Acts as a regulator of endoplasmic reticulum-mitochondria contact sites via its ability to regulate redox signals.</text>
</comment>
<evidence type="ECO:0000256" key="9">
    <source>
        <dbReference type="PROSITE-ProRule" id="PRU00175"/>
    </source>
</evidence>
<feature type="domain" description="RING-type" evidence="13">
    <location>
        <begin position="5"/>
        <end position="72"/>
    </location>
</feature>
<feature type="domain" description="PHD-type" evidence="12">
    <location>
        <begin position="109"/>
        <end position="157"/>
    </location>
</feature>
<dbReference type="GO" id="GO:0008270">
    <property type="term" value="F:zinc ion binding"/>
    <property type="evidence" value="ECO:0007669"/>
    <property type="project" value="UniProtKB-KW"/>
</dbReference>
<evidence type="ECO:0000256" key="8">
    <source>
        <dbReference type="ARBA" id="ARBA00045246"/>
    </source>
</evidence>
<feature type="region of interest" description="Disordered" evidence="10">
    <location>
        <begin position="162"/>
        <end position="222"/>
    </location>
</feature>
<dbReference type="SUPFAM" id="SSF52833">
    <property type="entry name" value="Thioredoxin-like"/>
    <property type="match status" value="2"/>
</dbReference>
<keyword evidence="3" id="KW-0479">Metal-binding</keyword>
<dbReference type="InterPro" id="IPR052250">
    <property type="entry name" value="PDI_TMX3"/>
</dbReference>
<dbReference type="AlphaFoldDB" id="A0A261XY56"/>